<sequence>MSQPIIKKSSSLVPPKDQLRFMCKTLRGLEADPAILYARWVQQTSTRYVCRMGVTAAGAYSAYMAAADSPASSCSLNRGFRVTFKSRDTVTSSPVSDPKTGQYNNCSKESRKPAEITSDLCSGKPHATSTAAPPVGAPSAVVREPGPTGLPTSTKEVYTGSSDQKSSPPVANVDPSYTGSRTKESYKPVSFLGSRNFPKGPDRKGRRWSQTSPGLQWRVEALPTDPGRAGSPGSAREAEEGTAGSVEFWGVWEEGSSFLEACCHSQGKHRPTSLRTGNNYPINTERDDPNSHLRGIPGPGGQLAEKRGEAEGPATCSVGVKKHACVRNPVPPRPEGLA</sequence>
<feature type="compositionally biased region" description="Low complexity" evidence="1">
    <location>
        <begin position="127"/>
        <end position="142"/>
    </location>
</feature>
<dbReference type="AlphaFoldDB" id="A0A317SH80"/>
<feature type="compositionally biased region" description="Polar residues" evidence="1">
    <location>
        <begin position="150"/>
        <end position="180"/>
    </location>
</feature>
<feature type="region of interest" description="Disordered" evidence="1">
    <location>
        <begin position="285"/>
        <end position="312"/>
    </location>
</feature>
<reference evidence="2 3" key="1">
    <citation type="submission" date="2018-03" db="EMBL/GenBank/DDBJ databases">
        <title>Genomes of Pezizomycetes fungi and the evolution of truffles.</title>
        <authorList>
            <person name="Murat C."/>
            <person name="Payen T."/>
            <person name="Noel B."/>
            <person name="Kuo A."/>
            <person name="Martin F.M."/>
        </authorList>
    </citation>
    <scope>NUCLEOTIDE SEQUENCE [LARGE SCALE GENOMIC DNA]</scope>
    <source>
        <strain evidence="2">091103-1</strain>
    </source>
</reference>
<protein>
    <submittedName>
        <fullName evidence="2">Uncharacterized protein</fullName>
    </submittedName>
</protein>
<comment type="caution">
    <text evidence="2">The sequence shown here is derived from an EMBL/GenBank/DDBJ whole genome shotgun (WGS) entry which is preliminary data.</text>
</comment>
<name>A0A317SH80_9PEZI</name>
<evidence type="ECO:0000256" key="1">
    <source>
        <dbReference type="SAM" id="MobiDB-lite"/>
    </source>
</evidence>
<keyword evidence="3" id="KW-1185">Reference proteome</keyword>
<dbReference type="EMBL" id="PYWC01000077">
    <property type="protein sequence ID" value="PWW73598.1"/>
    <property type="molecule type" value="Genomic_DNA"/>
</dbReference>
<dbReference type="Proteomes" id="UP000246991">
    <property type="component" value="Unassembled WGS sequence"/>
</dbReference>
<feature type="compositionally biased region" description="Polar residues" evidence="1">
    <location>
        <begin position="89"/>
        <end position="107"/>
    </location>
</feature>
<evidence type="ECO:0000313" key="3">
    <source>
        <dbReference type="Proteomes" id="UP000246991"/>
    </source>
</evidence>
<organism evidence="2 3">
    <name type="scientific">Tuber magnatum</name>
    <name type="common">white Piedmont truffle</name>
    <dbReference type="NCBI Taxonomy" id="42249"/>
    <lineage>
        <taxon>Eukaryota</taxon>
        <taxon>Fungi</taxon>
        <taxon>Dikarya</taxon>
        <taxon>Ascomycota</taxon>
        <taxon>Pezizomycotina</taxon>
        <taxon>Pezizomycetes</taxon>
        <taxon>Pezizales</taxon>
        <taxon>Tuberaceae</taxon>
        <taxon>Tuber</taxon>
    </lineage>
</organism>
<proteinExistence type="predicted"/>
<accession>A0A317SH80</accession>
<feature type="region of interest" description="Disordered" evidence="1">
    <location>
        <begin position="87"/>
        <end position="242"/>
    </location>
</feature>
<evidence type="ECO:0000313" key="2">
    <source>
        <dbReference type="EMBL" id="PWW73598.1"/>
    </source>
</evidence>
<gene>
    <name evidence="2" type="ORF">C7212DRAFT_346885</name>
</gene>